<evidence type="ECO:0000313" key="6">
    <source>
        <dbReference type="Proteomes" id="UP000441585"/>
    </source>
</evidence>
<name>A0A6I2M4T4_9BACI</name>
<dbReference type="EMBL" id="WKKF01000001">
    <property type="protein sequence ID" value="MRX53155.1"/>
    <property type="molecule type" value="Genomic_DNA"/>
</dbReference>
<dbReference type="PANTHER" id="PTHR42855">
    <property type="entry name" value="ABC TRANSPORTER ATP-BINDING SUBUNIT"/>
    <property type="match status" value="1"/>
</dbReference>
<keyword evidence="1" id="KW-0547">Nucleotide-binding</keyword>
<evidence type="ECO:0000256" key="2">
    <source>
        <dbReference type="ARBA" id="ARBA00022840"/>
    </source>
</evidence>
<proteinExistence type="predicted"/>
<dbReference type="GO" id="GO:0016887">
    <property type="term" value="F:ATP hydrolysis activity"/>
    <property type="evidence" value="ECO:0007669"/>
    <property type="project" value="InterPro"/>
</dbReference>
<dbReference type="Gene3D" id="3.40.50.300">
    <property type="entry name" value="P-loop containing nucleotide triphosphate hydrolases"/>
    <property type="match status" value="2"/>
</dbReference>
<dbReference type="NCBIfam" id="NF000355">
    <property type="entry name" value="ribo_prot_ABC_F"/>
    <property type="match status" value="1"/>
</dbReference>
<evidence type="ECO:0000259" key="4">
    <source>
        <dbReference type="PROSITE" id="PS50893"/>
    </source>
</evidence>
<dbReference type="GO" id="GO:0005524">
    <property type="term" value="F:ATP binding"/>
    <property type="evidence" value="ECO:0007669"/>
    <property type="project" value="UniProtKB-KW"/>
</dbReference>
<dbReference type="InterPro" id="IPR017871">
    <property type="entry name" value="ABC_transporter-like_CS"/>
</dbReference>
<dbReference type="FunFam" id="3.40.50.300:FF:001807">
    <property type="entry name" value="ABC transporter ATP-binding protein"/>
    <property type="match status" value="1"/>
</dbReference>
<gene>
    <name evidence="5" type="primary">abc-f</name>
    <name evidence="5" type="ORF">GJU41_04165</name>
</gene>
<reference evidence="5 6" key="1">
    <citation type="submission" date="2019-11" db="EMBL/GenBank/DDBJ databases">
        <title>Bacillus idriensis genome.</title>
        <authorList>
            <person name="Konopka E.N."/>
            <person name="Newman J.D."/>
        </authorList>
    </citation>
    <scope>NUCLEOTIDE SEQUENCE [LARGE SCALE GENOMIC DNA]</scope>
    <source>
        <strain evidence="5 6">DSM 19097</strain>
    </source>
</reference>
<dbReference type="AlphaFoldDB" id="A0A6I2M4T4"/>
<accession>A0A6I2M4T4</accession>
<dbReference type="Proteomes" id="UP000441585">
    <property type="component" value="Unassembled WGS sequence"/>
</dbReference>
<dbReference type="CDD" id="cd03221">
    <property type="entry name" value="ABCF_EF-3"/>
    <property type="match status" value="2"/>
</dbReference>
<feature type="coiled-coil region" evidence="3">
    <location>
        <begin position="577"/>
        <end position="620"/>
    </location>
</feature>
<dbReference type="InterPro" id="IPR032781">
    <property type="entry name" value="ABC_tran_Xtn"/>
</dbReference>
<feature type="domain" description="ABC transporter" evidence="4">
    <location>
        <begin position="4"/>
        <end position="259"/>
    </location>
</feature>
<protein>
    <submittedName>
        <fullName evidence="5">ABC-F type ribosomal protection protein</fullName>
    </submittedName>
</protein>
<dbReference type="Pfam" id="PF12848">
    <property type="entry name" value="ABC_tran_Xtn"/>
    <property type="match status" value="1"/>
</dbReference>
<keyword evidence="2" id="KW-0067">ATP-binding</keyword>
<evidence type="ECO:0000256" key="3">
    <source>
        <dbReference type="SAM" id="Coils"/>
    </source>
</evidence>
<keyword evidence="6" id="KW-1185">Reference proteome</keyword>
<dbReference type="InterPro" id="IPR027417">
    <property type="entry name" value="P-loop_NTPase"/>
</dbReference>
<keyword evidence="3" id="KW-0175">Coiled coil</keyword>
<feature type="coiled-coil region" evidence="3">
    <location>
        <begin position="262"/>
        <end position="310"/>
    </location>
</feature>
<dbReference type="RefSeq" id="WP_154318061.1">
    <property type="nucleotide sequence ID" value="NZ_CAJGAA010000001.1"/>
</dbReference>
<dbReference type="InterPro" id="IPR003593">
    <property type="entry name" value="AAA+_ATPase"/>
</dbReference>
<comment type="caution">
    <text evidence="5">The sequence shown here is derived from an EMBL/GenBank/DDBJ whole genome shotgun (WGS) entry which is preliminary data.</text>
</comment>
<evidence type="ECO:0000313" key="5">
    <source>
        <dbReference type="EMBL" id="MRX53155.1"/>
    </source>
</evidence>
<sequence>MTICSVHQLAKSYGSQLIFENLSFEINENEKIGFVGRNGTGKTTLFKCLSGIEQPDAGTISIRKGMKVGYLAQIPMFPAGTTVDEVLRQAFAELHQLSNELAQLEKEMSDTEDPVKLEKAIARYGICQEKYENLGGYEMDAKISAVANGLQLQPLLNADFDHISGGEKTKVSLGLMLLQAPQILLLDEPTNHLDIAAVEWLEGFLKEYKGTVVVISHDRTFLDEVAVKIIDLEDGEVTVYHHNYSGFIAEKQKRLMAEFQAYQDQQKKIKKMREAIKRLREWANQANPPNEGLHKRARNMERALERMEKVKKPILNHRKMDLHFDGTDRSGKKVLTFENVTKTFGNRQVFGNVSLQLTYMDRAAIVGENGSGKSTLLKLVMGEHEPDDAGVRIGSSVKIGYLSQQLSLPDSEVTIIDYFREDLSVAEDDARHILAKFLFYGPAVFKKMKNTSGGERMRIQLAKLMQKDLNFLILDEPTNHLDIDSREVLEEAIEQFEGTILAVSHDRYFLNKLFTKTFWLYDKQLHAFDGNYSWARDKMRGLLDEKEVPVKIASKPEPKKSNAVKKAAAPSEIEMQIEQYETELFRLEEQMLSLSDLEQLMELNRLKEEIEKQIVWLYEQLEAIS</sequence>
<dbReference type="PROSITE" id="PS00211">
    <property type="entry name" value="ABC_TRANSPORTER_1"/>
    <property type="match status" value="1"/>
</dbReference>
<dbReference type="PANTHER" id="PTHR42855:SF2">
    <property type="entry name" value="DRUG RESISTANCE ABC TRANSPORTER,ATP-BINDING PROTEIN"/>
    <property type="match status" value="1"/>
</dbReference>
<dbReference type="PROSITE" id="PS50893">
    <property type="entry name" value="ABC_TRANSPORTER_2"/>
    <property type="match status" value="2"/>
</dbReference>
<organism evidence="5 6">
    <name type="scientific">Metabacillus idriensis</name>
    <dbReference type="NCBI Taxonomy" id="324768"/>
    <lineage>
        <taxon>Bacteria</taxon>
        <taxon>Bacillati</taxon>
        <taxon>Bacillota</taxon>
        <taxon>Bacilli</taxon>
        <taxon>Bacillales</taxon>
        <taxon>Bacillaceae</taxon>
        <taxon>Metabacillus</taxon>
    </lineage>
</organism>
<feature type="domain" description="ABC transporter" evidence="4">
    <location>
        <begin position="335"/>
        <end position="547"/>
    </location>
</feature>
<dbReference type="InterPro" id="IPR051309">
    <property type="entry name" value="ABCF_ATPase"/>
</dbReference>
<dbReference type="SUPFAM" id="SSF52540">
    <property type="entry name" value="P-loop containing nucleoside triphosphate hydrolases"/>
    <property type="match status" value="2"/>
</dbReference>
<dbReference type="Pfam" id="PF00005">
    <property type="entry name" value="ABC_tran"/>
    <property type="match status" value="2"/>
</dbReference>
<dbReference type="InterPro" id="IPR003439">
    <property type="entry name" value="ABC_transporter-like_ATP-bd"/>
</dbReference>
<evidence type="ECO:0000256" key="1">
    <source>
        <dbReference type="ARBA" id="ARBA00022741"/>
    </source>
</evidence>
<feature type="coiled-coil region" evidence="3">
    <location>
        <begin position="87"/>
        <end position="114"/>
    </location>
</feature>
<dbReference type="SMART" id="SM00382">
    <property type="entry name" value="AAA"/>
    <property type="match status" value="2"/>
</dbReference>
<dbReference type="FunFam" id="3.40.50.300:FF:000011">
    <property type="entry name" value="Putative ABC transporter ATP-binding component"/>
    <property type="match status" value="1"/>
</dbReference>